<feature type="transmembrane region" description="Helical" evidence="7">
    <location>
        <begin position="261"/>
        <end position="279"/>
    </location>
</feature>
<accession>A0ABT9VXM2</accession>
<keyword evidence="10" id="KW-1185">Reference proteome</keyword>
<dbReference type="RefSeq" id="WP_307393140.1">
    <property type="nucleotide sequence ID" value="NZ_BAAADK010000011.1"/>
</dbReference>
<feature type="transmembrane region" description="Helical" evidence="7">
    <location>
        <begin position="73"/>
        <end position="99"/>
    </location>
</feature>
<feature type="transmembrane region" description="Helical" evidence="7">
    <location>
        <begin position="225"/>
        <end position="249"/>
    </location>
</feature>
<keyword evidence="6 7" id="KW-0472">Membrane</keyword>
<keyword evidence="5 7" id="KW-1133">Transmembrane helix</keyword>
<dbReference type="InterPro" id="IPR000620">
    <property type="entry name" value="EamA_dom"/>
</dbReference>
<evidence type="ECO:0000256" key="5">
    <source>
        <dbReference type="ARBA" id="ARBA00022989"/>
    </source>
</evidence>
<evidence type="ECO:0000256" key="6">
    <source>
        <dbReference type="ARBA" id="ARBA00023136"/>
    </source>
</evidence>
<feature type="transmembrane region" description="Helical" evidence="7">
    <location>
        <begin position="160"/>
        <end position="184"/>
    </location>
</feature>
<evidence type="ECO:0000256" key="4">
    <source>
        <dbReference type="ARBA" id="ARBA00022692"/>
    </source>
</evidence>
<proteinExistence type="inferred from homology"/>
<dbReference type="PANTHER" id="PTHR32322">
    <property type="entry name" value="INNER MEMBRANE TRANSPORTER"/>
    <property type="match status" value="1"/>
</dbReference>
<dbReference type="EMBL" id="JAUSTY010000005">
    <property type="protein sequence ID" value="MDQ0165719.1"/>
    <property type="molecule type" value="Genomic_DNA"/>
</dbReference>
<organism evidence="9 10">
    <name type="scientific">Caldalkalibacillus horti</name>
    <dbReference type="NCBI Taxonomy" id="77523"/>
    <lineage>
        <taxon>Bacteria</taxon>
        <taxon>Bacillati</taxon>
        <taxon>Bacillota</taxon>
        <taxon>Bacilli</taxon>
        <taxon>Bacillales</taxon>
        <taxon>Bacillaceae</taxon>
        <taxon>Caldalkalibacillus</taxon>
    </lineage>
</organism>
<dbReference type="Pfam" id="PF00892">
    <property type="entry name" value="EamA"/>
    <property type="match status" value="2"/>
</dbReference>
<name>A0ABT9VXM2_9BACI</name>
<comment type="similarity">
    <text evidence="2">Belongs to the EamA transporter family.</text>
</comment>
<dbReference type="SUPFAM" id="SSF103481">
    <property type="entry name" value="Multidrug resistance efflux transporter EmrE"/>
    <property type="match status" value="2"/>
</dbReference>
<feature type="transmembrane region" description="Helical" evidence="7">
    <location>
        <begin position="41"/>
        <end position="61"/>
    </location>
</feature>
<protein>
    <submittedName>
        <fullName evidence="9">Drug/metabolite transporter (DMT)-like permease</fullName>
    </submittedName>
</protein>
<comment type="subcellular location">
    <subcellularLocation>
        <location evidence="1">Cell membrane</location>
        <topology evidence="1">Multi-pass membrane protein</topology>
    </subcellularLocation>
</comment>
<evidence type="ECO:0000259" key="8">
    <source>
        <dbReference type="Pfam" id="PF00892"/>
    </source>
</evidence>
<comment type="caution">
    <text evidence="9">The sequence shown here is derived from an EMBL/GenBank/DDBJ whole genome shotgun (WGS) entry which is preliminary data.</text>
</comment>
<evidence type="ECO:0000256" key="1">
    <source>
        <dbReference type="ARBA" id="ARBA00004651"/>
    </source>
</evidence>
<dbReference type="PANTHER" id="PTHR32322:SF18">
    <property type="entry name" value="S-ADENOSYLMETHIONINE_S-ADENOSYLHOMOCYSTEINE TRANSPORTER"/>
    <property type="match status" value="1"/>
</dbReference>
<dbReference type="Proteomes" id="UP001235840">
    <property type="component" value="Unassembled WGS sequence"/>
</dbReference>
<gene>
    <name evidence="9" type="ORF">J2S11_001620</name>
</gene>
<feature type="domain" description="EamA" evidence="8">
    <location>
        <begin position="16"/>
        <end position="147"/>
    </location>
</feature>
<feature type="transmembrane region" description="Helical" evidence="7">
    <location>
        <begin position="105"/>
        <end position="124"/>
    </location>
</feature>
<feature type="transmembrane region" description="Helical" evidence="7">
    <location>
        <begin position="285"/>
        <end position="302"/>
    </location>
</feature>
<evidence type="ECO:0000313" key="9">
    <source>
        <dbReference type="EMBL" id="MDQ0165719.1"/>
    </source>
</evidence>
<feature type="transmembrane region" description="Helical" evidence="7">
    <location>
        <begin position="131"/>
        <end position="154"/>
    </location>
</feature>
<feature type="transmembrane region" description="Helical" evidence="7">
    <location>
        <begin position="15"/>
        <end position="35"/>
    </location>
</feature>
<keyword evidence="3" id="KW-1003">Cell membrane</keyword>
<feature type="domain" description="EamA" evidence="8">
    <location>
        <begin position="163"/>
        <end position="301"/>
    </location>
</feature>
<keyword evidence="4 7" id="KW-0812">Transmembrane</keyword>
<evidence type="ECO:0000256" key="2">
    <source>
        <dbReference type="ARBA" id="ARBA00007362"/>
    </source>
</evidence>
<feature type="transmembrane region" description="Helical" evidence="7">
    <location>
        <begin position="196"/>
        <end position="219"/>
    </location>
</feature>
<sequence>MEGTTGTTLKSRNTFWLIVIGAAFWGINPLFRVMLLDTLTSAQIVFIEHLLLAFIAVPILWKNRHELKGLRKIHIGALLFISWGGSALATLLFTAGLTYGNMNAVLLLQKMQPLFAIILARILLKEMLPKHFASLVVVALMGTYLLTFGFSFPLGHVGDVIQMGSLLSLAAAALWGGSTVMGRIMLKQMKFETVTALRFVLATPFITAIMLMQNAVWNIPADSTALTLIGINLVLSALLPGLFSMLLYYKGLTNTKASVATLAELSFPMTGMLVSWLFFQETVTAAQFIGFVLIWGVIFTISKQREIIAPIERERAPILSKIS</sequence>
<evidence type="ECO:0000256" key="3">
    <source>
        <dbReference type="ARBA" id="ARBA00022475"/>
    </source>
</evidence>
<reference evidence="9 10" key="1">
    <citation type="submission" date="2023-07" db="EMBL/GenBank/DDBJ databases">
        <title>Genomic Encyclopedia of Type Strains, Phase IV (KMG-IV): sequencing the most valuable type-strain genomes for metagenomic binning, comparative biology and taxonomic classification.</title>
        <authorList>
            <person name="Goeker M."/>
        </authorList>
    </citation>
    <scope>NUCLEOTIDE SEQUENCE [LARGE SCALE GENOMIC DNA]</scope>
    <source>
        <strain evidence="9 10">DSM 12751</strain>
    </source>
</reference>
<dbReference type="InterPro" id="IPR037185">
    <property type="entry name" value="EmrE-like"/>
</dbReference>
<evidence type="ECO:0000313" key="10">
    <source>
        <dbReference type="Proteomes" id="UP001235840"/>
    </source>
</evidence>
<evidence type="ECO:0000256" key="7">
    <source>
        <dbReference type="SAM" id="Phobius"/>
    </source>
</evidence>
<dbReference type="InterPro" id="IPR050638">
    <property type="entry name" value="AA-Vitamin_Transporters"/>
</dbReference>